<reference evidence="2 3" key="1">
    <citation type="submission" date="2018-05" db="EMBL/GenBank/DDBJ databases">
        <title>Complete Genome Sequence of the Nonylphenol-Degrading Bacterium Sphingobium amiense DSM 16289T.</title>
        <authorList>
            <person name="Ootsuka M."/>
            <person name="Nishizawa T."/>
            <person name="Ohta H."/>
        </authorList>
    </citation>
    <scope>NUCLEOTIDE SEQUENCE [LARGE SCALE GENOMIC DNA]</scope>
    <source>
        <strain evidence="2 3">DSM 16289</strain>
    </source>
</reference>
<feature type="region of interest" description="Disordered" evidence="1">
    <location>
        <begin position="78"/>
        <end position="108"/>
    </location>
</feature>
<gene>
    <name evidence="2" type="ORF">SAMIE_1015660</name>
</gene>
<accession>A0A494WC21</accession>
<proteinExistence type="predicted"/>
<dbReference type="AlphaFoldDB" id="A0A494WC21"/>
<dbReference type="Proteomes" id="UP000279959">
    <property type="component" value="Chromosome"/>
</dbReference>
<name>A0A494WC21_9SPHN</name>
<evidence type="ECO:0000313" key="2">
    <source>
        <dbReference type="EMBL" id="BBD98065.1"/>
    </source>
</evidence>
<dbReference type="KEGG" id="sami:SAMIE_1015660"/>
<keyword evidence="3" id="KW-1185">Reference proteome</keyword>
<evidence type="ECO:0000313" key="3">
    <source>
        <dbReference type="Proteomes" id="UP000279959"/>
    </source>
</evidence>
<protein>
    <submittedName>
        <fullName evidence="2">Uncharacterized protein</fullName>
    </submittedName>
</protein>
<dbReference type="EMBL" id="AP018664">
    <property type="protein sequence ID" value="BBD98065.1"/>
    <property type="molecule type" value="Genomic_DNA"/>
</dbReference>
<evidence type="ECO:0000256" key="1">
    <source>
        <dbReference type="SAM" id="MobiDB-lite"/>
    </source>
</evidence>
<sequence length="192" mass="21363">MPIADLHADAVLRAWRQGSWDIAVTRHPPLDIQSLGMLTANAIWDDALLLEELLDAATRGTLISWLWLPMREGPHLRRRAHQSKDATLNADGGRSGDVPSTLTQPRLAGRGGSRVVIRLGRHSDAEAASIRKRHPRKADQTSITAAQRSYIGGLRRRLGMPDILLNGVGRVEASAMIDHLLAQQQDRRYRQR</sequence>
<organism evidence="2 3">
    <name type="scientific">Sphingobium amiense</name>
    <dbReference type="NCBI Taxonomy" id="135719"/>
    <lineage>
        <taxon>Bacteria</taxon>
        <taxon>Pseudomonadati</taxon>
        <taxon>Pseudomonadota</taxon>
        <taxon>Alphaproteobacteria</taxon>
        <taxon>Sphingomonadales</taxon>
        <taxon>Sphingomonadaceae</taxon>
        <taxon>Sphingobium</taxon>
    </lineage>
</organism>